<dbReference type="AlphaFoldDB" id="A0A813B2H2"/>
<feature type="transmembrane region" description="Helical" evidence="1">
    <location>
        <begin position="292"/>
        <end position="316"/>
    </location>
</feature>
<dbReference type="OrthoDB" id="431200at2759"/>
<gene>
    <name evidence="2" type="ORF">SNEC2469_LOCUS29402</name>
</gene>
<name>A0A813B2H2_9DINO</name>
<dbReference type="EMBL" id="CAJNJA010066097">
    <property type="protein sequence ID" value="CAE7887899.1"/>
    <property type="molecule type" value="Genomic_DNA"/>
</dbReference>
<reference evidence="2" key="1">
    <citation type="submission" date="2021-02" db="EMBL/GenBank/DDBJ databases">
        <authorList>
            <person name="Dougan E. K."/>
            <person name="Rhodes N."/>
            <person name="Thang M."/>
            <person name="Chan C."/>
        </authorList>
    </citation>
    <scope>NUCLEOTIDE SEQUENCE</scope>
</reference>
<sequence>MDVRHAPDQHDSGINEQLLAINKVLHSELLRHRLRADSFEKCSRWRLSFSCDKEKLSSAFDRLLELSIAHACGIVATRVVVLSSGSSTGEVDFTITEDPTAASPSDVIEELRDQLGDALSPFRTGAFAKFASCVLQLSGVLPSQHCLWAPDPAAPLAEVLDPVAEGLGKLNELTESVAHPDEEEEDEDVAKRPEYWGLRVRDLSEFNTSIHDDLVAYCQDHHVHFENGHCLHLCKHGANCPWGDHEGVLHDKTRDASRMPGTPLLPNMHAVVSRYVKPQTRPKGTSWAAMKLLGLLSFIVIIILPLVINIITIILIPNTCELL</sequence>
<proteinExistence type="predicted"/>
<evidence type="ECO:0000313" key="3">
    <source>
        <dbReference type="Proteomes" id="UP000601435"/>
    </source>
</evidence>
<comment type="caution">
    <text evidence="2">The sequence shown here is derived from an EMBL/GenBank/DDBJ whole genome shotgun (WGS) entry which is preliminary data.</text>
</comment>
<evidence type="ECO:0000313" key="2">
    <source>
        <dbReference type="EMBL" id="CAE7887899.1"/>
    </source>
</evidence>
<evidence type="ECO:0000256" key="1">
    <source>
        <dbReference type="SAM" id="Phobius"/>
    </source>
</evidence>
<protein>
    <submittedName>
        <fullName evidence="2">Uncharacterized protein</fullName>
    </submittedName>
</protein>
<keyword evidence="1" id="KW-1133">Transmembrane helix</keyword>
<keyword evidence="1" id="KW-0812">Transmembrane</keyword>
<dbReference type="Proteomes" id="UP000601435">
    <property type="component" value="Unassembled WGS sequence"/>
</dbReference>
<keyword evidence="1" id="KW-0472">Membrane</keyword>
<keyword evidence="3" id="KW-1185">Reference proteome</keyword>
<organism evidence="2 3">
    <name type="scientific">Symbiodinium necroappetens</name>
    <dbReference type="NCBI Taxonomy" id="1628268"/>
    <lineage>
        <taxon>Eukaryota</taxon>
        <taxon>Sar</taxon>
        <taxon>Alveolata</taxon>
        <taxon>Dinophyceae</taxon>
        <taxon>Suessiales</taxon>
        <taxon>Symbiodiniaceae</taxon>
        <taxon>Symbiodinium</taxon>
    </lineage>
</organism>
<accession>A0A813B2H2</accession>